<keyword evidence="6" id="KW-0547">Nucleotide-binding</keyword>
<feature type="transmembrane region" description="Helical" evidence="12">
    <location>
        <begin position="57"/>
        <end position="78"/>
    </location>
</feature>
<keyword evidence="3" id="KW-0813">Transport</keyword>
<evidence type="ECO:0000256" key="11">
    <source>
        <dbReference type="SAM" id="MobiDB-lite"/>
    </source>
</evidence>
<dbReference type="FunFam" id="1.20.1560.10:FF:000055">
    <property type="entry name" value="ABC multidrug transporter (Eurofung)"/>
    <property type="match status" value="1"/>
</dbReference>
<evidence type="ECO:0000256" key="10">
    <source>
        <dbReference type="ARBA" id="ARBA00023180"/>
    </source>
</evidence>
<feature type="domain" description="ABC transmembrane type-1" evidence="14">
    <location>
        <begin position="898"/>
        <end position="1178"/>
    </location>
</feature>
<feature type="transmembrane region" description="Helical" evidence="12">
    <location>
        <begin position="426"/>
        <end position="445"/>
    </location>
</feature>
<sequence length="1459" mass="158574">MASVAVNVSLLATENILSVKHRQFARVCPASADQAFGPAIRGCRSHFDFTLLFQETILTLLPCIVFILLAFLRAIALLREAPVTKTDWAVTAKTATLVVSSGLSIAFLTMQSIKDGTKTTASIAAAALSLFASLAAAGLSPYEHTKSTRPSNVLLAYLFFTVLFGVVRARTYWLMPQSALAAILTADCAVKTLAFCLEAKNKSHLSLSSEKTSSEESAGPISKAFLFWLNSLFFIGFKRSFQPADVGPIDKELYADSLREKFAPIVNGSIVDSPFKLALLTLKCLGLSTFKPMLPRLALTGFTYSQTFFVEAMLNYLDDDDAPMNNGIGLIGACFLVYLGIAVSTSLYWRQVFRNATMIRGGLVTGIFEKVLRLREDSNIESTAMTLMISDVQRIIKGAEFIYEVFVGIIETSLATYLLYQQIGVACFTMLGLGLVCGGCSVWIARILSVQQQAWLNAVQTRIGATKRLLDSMKSVKMMGSEGRVGAVVKEFRDLEIHSAKYFRTLACVSVLLSYCMLTIAPSLVFAAYVGISGAAHAELDTTKMFSSLVIISLLGGPLIHLLQGLPTIGSAYGCFKRIHDFMKIKEPRNTAKAIAGCGTATATPDTDATLAVSLQDASFGWTTEKSILRKVNLKIQQGSQIAIVGRVGSGKSLLMKSIVGEAELLGGTVAVTNRSVAYCGQTAWLENVSAEMNWTQYVASSDISWLEKVKHACALEDVEKLSDYRHGTVGSGGVRLSGGQRQRLALARGLSAKKQIIILDDVFSALDRRTKKRVATKLLGSQGLLRQLKTTVIYTTHDKNLAALADEVYEIQKDGSLNKVSAAEIEEEPSDEQDVGKEASKDRNASTGIDPAPNDTEATKMDSTTETKSNRVESSKLIGDRLVYLRYIRAMGYLNAIIFLLTGIIFAVAFMFPNLWVQWWSNALANGDTRGNGYWLGYFALIEILPLITIFAWAMHLMLGVVPASARSLHAALLKTTLGAPFSHISRIDTGSLLNRFNQDLLFVDGFLPLDLFNTVAEVLTAMFQLILIAVVANEALAVIPVAALVLYIIQKVYLRTSKQLRNLDLESKGMLHTKFGETASGLITIRANGFMGEMRQKFSENFDRSQEPFYLLFMAQRWLQLVLELVVAGLAVAIACVAVGLRGKVAAGAVGVAFLNVTTIGSTLTNFIIAWTSLETSLGAIARIAVFERDTPQEMADGEEKTVVSDAWPSKGHVQIENIHATYASEDEKTGNAPVWNLNDVSLEILPGERVAVCGKTGSGKSTLLLSFMGMMRMPKGRIIVDGVDTSTINMSQLRQRFSVISQDSFVDSSTFRRELDPEHQFSDDAIVTSLKECGIWDKIRESGGLGAKRIDTNMSNGEVQLLSIARLILSDGGKPGGLIVLDEATSSLDAETEAKVEEAMARRLKGKSTLSVLHRVEAAAKYDKIAVMDKGKLVDFGAAAEVIKRNSLFVSTSTSG</sequence>
<dbReference type="InterPro" id="IPR050173">
    <property type="entry name" value="ABC_transporter_C-like"/>
</dbReference>
<evidence type="ECO:0000256" key="8">
    <source>
        <dbReference type="ARBA" id="ARBA00022989"/>
    </source>
</evidence>
<evidence type="ECO:0000259" key="13">
    <source>
        <dbReference type="PROSITE" id="PS50893"/>
    </source>
</evidence>
<feature type="domain" description="ABC transmembrane type-1" evidence="14">
    <location>
        <begin position="297"/>
        <end position="571"/>
    </location>
</feature>
<dbReference type="InterPro" id="IPR017871">
    <property type="entry name" value="ABC_transporter-like_CS"/>
</dbReference>
<dbReference type="CDD" id="cd18579">
    <property type="entry name" value="ABC_6TM_ABCC_D1"/>
    <property type="match status" value="1"/>
</dbReference>
<feature type="compositionally biased region" description="Basic and acidic residues" evidence="11">
    <location>
        <begin position="858"/>
        <end position="871"/>
    </location>
</feature>
<dbReference type="CDD" id="cd18580">
    <property type="entry name" value="ABC_6TM_ABCC_D2"/>
    <property type="match status" value="1"/>
</dbReference>
<feature type="transmembrane region" description="Helical" evidence="12">
    <location>
        <begin position="328"/>
        <end position="349"/>
    </location>
</feature>
<name>A0A2S7Y0K8_BEABA</name>
<dbReference type="InterPro" id="IPR011527">
    <property type="entry name" value="ABC1_TM_dom"/>
</dbReference>
<keyword evidence="4" id="KW-1003">Cell membrane</keyword>
<dbReference type="Proteomes" id="UP000237441">
    <property type="component" value="Unassembled WGS sequence"/>
</dbReference>
<evidence type="ECO:0000256" key="3">
    <source>
        <dbReference type="ARBA" id="ARBA00022448"/>
    </source>
</evidence>
<dbReference type="FunFam" id="1.20.1560.10:FF:000066">
    <property type="entry name" value="ABC multidrug transporter (Eurofung)"/>
    <property type="match status" value="1"/>
</dbReference>
<dbReference type="GO" id="GO:0005886">
    <property type="term" value="C:plasma membrane"/>
    <property type="evidence" value="ECO:0007669"/>
    <property type="project" value="UniProtKB-SubCell"/>
</dbReference>
<feature type="transmembrane region" description="Helical" evidence="12">
    <location>
        <begin position="1027"/>
        <end position="1051"/>
    </location>
</feature>
<evidence type="ECO:0000256" key="7">
    <source>
        <dbReference type="ARBA" id="ARBA00022840"/>
    </source>
</evidence>
<feature type="transmembrane region" description="Helical" evidence="12">
    <location>
        <begin position="121"/>
        <end position="142"/>
    </location>
</feature>
<comment type="subcellular location">
    <subcellularLocation>
        <location evidence="1">Cell membrane</location>
        <topology evidence="1">Multi-pass membrane protein</topology>
    </subcellularLocation>
</comment>
<feature type="region of interest" description="Disordered" evidence="11">
    <location>
        <begin position="824"/>
        <end position="871"/>
    </location>
</feature>
<feature type="transmembrane region" description="Helical" evidence="12">
    <location>
        <begin position="894"/>
        <end position="917"/>
    </location>
</feature>
<evidence type="ECO:0000256" key="1">
    <source>
        <dbReference type="ARBA" id="ARBA00004651"/>
    </source>
</evidence>
<dbReference type="PROSITE" id="PS50893">
    <property type="entry name" value="ABC_TRANSPORTER_2"/>
    <property type="match status" value="2"/>
</dbReference>
<dbReference type="Gene3D" id="1.20.1560.10">
    <property type="entry name" value="ABC transporter type 1, transmembrane domain"/>
    <property type="match status" value="2"/>
</dbReference>
<dbReference type="InterPro" id="IPR044726">
    <property type="entry name" value="ABCC_6TM_D2"/>
</dbReference>
<keyword evidence="10" id="KW-0325">Glycoprotein</keyword>
<feature type="compositionally biased region" description="Basic and acidic residues" evidence="11">
    <location>
        <begin position="835"/>
        <end position="845"/>
    </location>
</feature>
<dbReference type="Pfam" id="PF24357">
    <property type="entry name" value="TMD0_ABC"/>
    <property type="match status" value="1"/>
</dbReference>
<organism evidence="15 16">
    <name type="scientific">Beauveria bassiana</name>
    <name type="common">White muscardine disease fungus</name>
    <name type="synonym">Tritirachium shiotae</name>
    <dbReference type="NCBI Taxonomy" id="176275"/>
    <lineage>
        <taxon>Eukaryota</taxon>
        <taxon>Fungi</taxon>
        <taxon>Dikarya</taxon>
        <taxon>Ascomycota</taxon>
        <taxon>Pezizomycotina</taxon>
        <taxon>Sordariomycetes</taxon>
        <taxon>Hypocreomycetidae</taxon>
        <taxon>Hypocreales</taxon>
        <taxon>Cordycipitaceae</taxon>
        <taxon>Beauveria</taxon>
    </lineage>
</organism>
<evidence type="ECO:0000313" key="16">
    <source>
        <dbReference type="Proteomes" id="UP000237441"/>
    </source>
</evidence>
<comment type="similarity">
    <text evidence="2">Belongs to the ABC transporter superfamily. ABCC family. Conjugate transporter (TC 3.A.1.208) subfamily.</text>
</comment>
<dbReference type="InterPro" id="IPR036640">
    <property type="entry name" value="ABC1_TM_sf"/>
</dbReference>
<dbReference type="PROSITE" id="PS00211">
    <property type="entry name" value="ABC_TRANSPORTER_1"/>
    <property type="match status" value="1"/>
</dbReference>
<protein>
    <recommendedName>
        <fullName evidence="17">ABC transporter</fullName>
    </recommendedName>
</protein>
<accession>A0A2S7Y0K8</accession>
<dbReference type="PANTHER" id="PTHR24223">
    <property type="entry name" value="ATP-BINDING CASSETTE SUB-FAMILY C"/>
    <property type="match status" value="1"/>
</dbReference>
<evidence type="ECO:0000256" key="5">
    <source>
        <dbReference type="ARBA" id="ARBA00022692"/>
    </source>
</evidence>
<gene>
    <name evidence="15" type="ORF">BB8028_0002g00210</name>
</gene>
<evidence type="ECO:0000313" key="15">
    <source>
        <dbReference type="EMBL" id="PQK09697.1"/>
    </source>
</evidence>
<dbReference type="InterPro" id="IPR044746">
    <property type="entry name" value="ABCC_6TM_D1"/>
</dbReference>
<feature type="transmembrane region" description="Helical" evidence="12">
    <location>
        <begin position="401"/>
        <end position="420"/>
    </location>
</feature>
<evidence type="ECO:0000256" key="6">
    <source>
        <dbReference type="ARBA" id="ARBA00022741"/>
    </source>
</evidence>
<evidence type="ECO:0000256" key="2">
    <source>
        <dbReference type="ARBA" id="ARBA00009726"/>
    </source>
</evidence>
<feature type="transmembrane region" description="Helical" evidence="12">
    <location>
        <begin position="937"/>
        <end position="960"/>
    </location>
</feature>
<reference evidence="15 16" key="1">
    <citation type="submission" date="2016-07" db="EMBL/GenBank/DDBJ databases">
        <title>Comparative genomics of the entomopathogenic fungus Beauveria bassiana.</title>
        <authorList>
            <person name="Valero Jimenez C.A."/>
            <person name="Zwaan B.J."/>
            <person name="Van Kan J.A."/>
            <person name="Takken W."/>
            <person name="Debets A.J."/>
            <person name="Schoustra S.E."/>
            <person name="Koenraadt C.J."/>
        </authorList>
    </citation>
    <scope>NUCLEOTIDE SEQUENCE [LARGE SCALE GENOMIC DNA]</scope>
    <source>
        <strain evidence="15 16">ARSEF 8028</strain>
    </source>
</reference>
<evidence type="ECO:0000259" key="14">
    <source>
        <dbReference type="PROSITE" id="PS50929"/>
    </source>
</evidence>
<feature type="transmembrane region" description="Helical" evidence="12">
    <location>
        <begin position="1155"/>
        <end position="1176"/>
    </location>
</feature>
<feature type="domain" description="ABC transporter" evidence="13">
    <location>
        <begin position="1216"/>
        <end position="1458"/>
    </location>
</feature>
<dbReference type="InterPro" id="IPR056227">
    <property type="entry name" value="TMD0_ABC"/>
</dbReference>
<dbReference type="OrthoDB" id="6500128at2759"/>
<dbReference type="PANTHER" id="PTHR24223:SF399">
    <property type="entry name" value="ABC TRANSPORTER ATNG"/>
    <property type="match status" value="1"/>
</dbReference>
<dbReference type="GO" id="GO:0016887">
    <property type="term" value="F:ATP hydrolysis activity"/>
    <property type="evidence" value="ECO:0007669"/>
    <property type="project" value="InterPro"/>
</dbReference>
<dbReference type="SUPFAM" id="SSF90123">
    <property type="entry name" value="ABC transporter transmembrane region"/>
    <property type="match status" value="2"/>
</dbReference>
<dbReference type="FunFam" id="3.40.50.300:FF:002145">
    <property type="entry name" value="ABC transporter (MsbA subfamily)"/>
    <property type="match status" value="1"/>
</dbReference>
<feature type="transmembrane region" description="Helical" evidence="12">
    <location>
        <begin position="549"/>
        <end position="576"/>
    </location>
</feature>
<dbReference type="GO" id="GO:0005524">
    <property type="term" value="F:ATP binding"/>
    <property type="evidence" value="ECO:0007669"/>
    <property type="project" value="UniProtKB-KW"/>
</dbReference>
<feature type="compositionally biased region" description="Acidic residues" evidence="11">
    <location>
        <begin position="825"/>
        <end position="834"/>
    </location>
</feature>
<dbReference type="InterPro" id="IPR003593">
    <property type="entry name" value="AAA+_ATPase"/>
</dbReference>
<dbReference type="InterPro" id="IPR003439">
    <property type="entry name" value="ABC_transporter-like_ATP-bd"/>
</dbReference>
<keyword evidence="7" id="KW-0067">ATP-binding</keyword>
<dbReference type="Pfam" id="PF00005">
    <property type="entry name" value="ABC_tran"/>
    <property type="match status" value="2"/>
</dbReference>
<dbReference type="Pfam" id="PF00664">
    <property type="entry name" value="ABC_membrane"/>
    <property type="match status" value="2"/>
</dbReference>
<evidence type="ECO:0000256" key="4">
    <source>
        <dbReference type="ARBA" id="ARBA00022475"/>
    </source>
</evidence>
<feature type="domain" description="ABC transporter" evidence="13">
    <location>
        <begin position="613"/>
        <end position="839"/>
    </location>
</feature>
<dbReference type="Gene3D" id="3.40.50.300">
    <property type="entry name" value="P-loop containing nucleotide triphosphate hydrolases"/>
    <property type="match status" value="2"/>
</dbReference>
<dbReference type="EMBL" id="JRHA01000002">
    <property type="protein sequence ID" value="PQK09697.1"/>
    <property type="molecule type" value="Genomic_DNA"/>
</dbReference>
<comment type="caution">
    <text evidence="15">The sequence shown here is derived from an EMBL/GenBank/DDBJ whole genome shotgun (WGS) entry which is preliminary data.</text>
</comment>
<dbReference type="PROSITE" id="PS50929">
    <property type="entry name" value="ABC_TM1F"/>
    <property type="match status" value="2"/>
</dbReference>
<keyword evidence="9 12" id="KW-0472">Membrane</keyword>
<proteinExistence type="inferred from homology"/>
<evidence type="ECO:0000256" key="9">
    <source>
        <dbReference type="ARBA" id="ARBA00023136"/>
    </source>
</evidence>
<feature type="transmembrane region" description="Helical" evidence="12">
    <location>
        <begin position="502"/>
        <end position="529"/>
    </location>
</feature>
<keyword evidence="5 12" id="KW-0812">Transmembrane</keyword>
<dbReference type="SUPFAM" id="SSF52540">
    <property type="entry name" value="P-loop containing nucleoside triphosphate hydrolases"/>
    <property type="match status" value="2"/>
</dbReference>
<feature type="transmembrane region" description="Helical" evidence="12">
    <location>
        <begin position="154"/>
        <end position="173"/>
    </location>
</feature>
<evidence type="ECO:0000256" key="12">
    <source>
        <dbReference type="SAM" id="Phobius"/>
    </source>
</evidence>
<dbReference type="InterPro" id="IPR027417">
    <property type="entry name" value="P-loop_NTPase"/>
</dbReference>
<dbReference type="SMART" id="SM00382">
    <property type="entry name" value="AAA"/>
    <property type="match status" value="2"/>
</dbReference>
<dbReference type="GO" id="GO:0140359">
    <property type="term" value="F:ABC-type transporter activity"/>
    <property type="evidence" value="ECO:0007669"/>
    <property type="project" value="InterPro"/>
</dbReference>
<feature type="transmembrane region" description="Helical" evidence="12">
    <location>
        <begin position="90"/>
        <end position="109"/>
    </location>
</feature>
<evidence type="ECO:0008006" key="17">
    <source>
        <dbReference type="Google" id="ProtNLM"/>
    </source>
</evidence>
<feature type="transmembrane region" description="Helical" evidence="12">
    <location>
        <begin position="1120"/>
        <end position="1143"/>
    </location>
</feature>
<keyword evidence="8 12" id="KW-1133">Transmembrane helix</keyword>